<protein>
    <submittedName>
        <fullName evidence="4">Pyrimidine-specific ribonucleoside hydrolase</fullName>
    </submittedName>
</protein>
<evidence type="ECO:0000313" key="4">
    <source>
        <dbReference type="EMBL" id="TCP48630.1"/>
    </source>
</evidence>
<keyword evidence="1 4" id="KW-0378">Hydrolase</keyword>
<evidence type="ECO:0000256" key="1">
    <source>
        <dbReference type="ARBA" id="ARBA00022801"/>
    </source>
</evidence>
<dbReference type="InterPro" id="IPR001910">
    <property type="entry name" value="Inosine/uridine_hydrolase_dom"/>
</dbReference>
<evidence type="ECO:0000259" key="3">
    <source>
        <dbReference type="Pfam" id="PF01156"/>
    </source>
</evidence>
<dbReference type="EMBL" id="SLXQ01000010">
    <property type="protein sequence ID" value="TCP48630.1"/>
    <property type="molecule type" value="Genomic_DNA"/>
</dbReference>
<dbReference type="InterPro" id="IPR023186">
    <property type="entry name" value="IUNH"/>
</dbReference>
<dbReference type="PANTHER" id="PTHR12304:SF4">
    <property type="entry name" value="URIDINE NUCLEOSIDASE"/>
    <property type="match status" value="1"/>
</dbReference>
<keyword evidence="5" id="KW-1185">Reference proteome</keyword>
<dbReference type="Gene3D" id="3.90.245.10">
    <property type="entry name" value="Ribonucleoside hydrolase-like"/>
    <property type="match status" value="1"/>
</dbReference>
<dbReference type="GO" id="GO:0008477">
    <property type="term" value="F:purine nucleosidase activity"/>
    <property type="evidence" value="ECO:0007669"/>
    <property type="project" value="TreeGrafter"/>
</dbReference>
<dbReference type="Proteomes" id="UP000294911">
    <property type="component" value="Unassembled WGS sequence"/>
</dbReference>
<comment type="caution">
    <text evidence="4">The sequence shown here is derived from an EMBL/GenBank/DDBJ whole genome shotgun (WGS) entry which is preliminary data.</text>
</comment>
<dbReference type="PANTHER" id="PTHR12304">
    <property type="entry name" value="INOSINE-URIDINE PREFERRING NUCLEOSIDE HYDROLASE"/>
    <property type="match status" value="1"/>
</dbReference>
<feature type="domain" description="Inosine/uridine-preferring nucleoside hydrolase" evidence="3">
    <location>
        <begin position="4"/>
        <end position="307"/>
    </location>
</feature>
<sequence>MRPLIIDTDPGVDDAFAIALAARSPEVELRALTTVFGNVPLTRTTENARRLLALCGRPDVPVAVGADRPLAHPHPMRARYAHGADGLSGHADVLPAATVPVHQHGAVALLAELLRDSSEPVTIAAIGPLTNIALLLAAYPELTPKIDRLVIMGGGLDGGNTTASAEFNIWSDPEAARRVLVEEAVPTVLVPLELTTACAVSGDWLDSLPAAGAIGTALHALIPDYRAYYQTALGRDGMVVHDVLAVAEAIRPGTLDCESLPIEVECGFGPGRGATLADRRRTELGEITPGERSREVLVAIDADRDELHRYLLAGLTG</sequence>
<dbReference type="AlphaFoldDB" id="A0A4R2QH91"/>
<dbReference type="GO" id="GO:0005829">
    <property type="term" value="C:cytosol"/>
    <property type="evidence" value="ECO:0007669"/>
    <property type="project" value="TreeGrafter"/>
</dbReference>
<dbReference type="Pfam" id="PF01156">
    <property type="entry name" value="IU_nuc_hydro"/>
    <property type="match status" value="1"/>
</dbReference>
<accession>A0A4R2QH91</accession>
<evidence type="ECO:0000256" key="2">
    <source>
        <dbReference type="ARBA" id="ARBA00023295"/>
    </source>
</evidence>
<dbReference type="OrthoDB" id="9797882at2"/>
<dbReference type="GO" id="GO:0006152">
    <property type="term" value="P:purine nucleoside catabolic process"/>
    <property type="evidence" value="ECO:0007669"/>
    <property type="project" value="TreeGrafter"/>
</dbReference>
<dbReference type="InterPro" id="IPR036452">
    <property type="entry name" value="Ribo_hydro-like"/>
</dbReference>
<organism evidence="4 5">
    <name type="scientific">Tamaricihabitans halophyticus</name>
    <dbReference type="NCBI Taxonomy" id="1262583"/>
    <lineage>
        <taxon>Bacteria</taxon>
        <taxon>Bacillati</taxon>
        <taxon>Actinomycetota</taxon>
        <taxon>Actinomycetes</taxon>
        <taxon>Pseudonocardiales</taxon>
        <taxon>Pseudonocardiaceae</taxon>
        <taxon>Tamaricihabitans</taxon>
    </lineage>
</organism>
<dbReference type="RefSeq" id="WP_132878896.1">
    <property type="nucleotide sequence ID" value="NZ_SLXQ01000010.1"/>
</dbReference>
<name>A0A4R2QH91_9PSEU</name>
<reference evidence="4 5" key="1">
    <citation type="submission" date="2019-03" db="EMBL/GenBank/DDBJ databases">
        <title>Genomic Encyclopedia of Type Strains, Phase IV (KMG-IV): sequencing the most valuable type-strain genomes for metagenomic binning, comparative biology and taxonomic classification.</title>
        <authorList>
            <person name="Goeker M."/>
        </authorList>
    </citation>
    <scope>NUCLEOTIDE SEQUENCE [LARGE SCALE GENOMIC DNA]</scope>
    <source>
        <strain evidence="4 5">DSM 45765</strain>
    </source>
</reference>
<dbReference type="SUPFAM" id="SSF53590">
    <property type="entry name" value="Nucleoside hydrolase"/>
    <property type="match status" value="1"/>
</dbReference>
<proteinExistence type="predicted"/>
<gene>
    <name evidence="4" type="ORF">EV191_110190</name>
</gene>
<keyword evidence="2" id="KW-0326">Glycosidase</keyword>
<evidence type="ECO:0000313" key="5">
    <source>
        <dbReference type="Proteomes" id="UP000294911"/>
    </source>
</evidence>